<evidence type="ECO:0000259" key="1">
    <source>
        <dbReference type="PROSITE" id="PS51186"/>
    </source>
</evidence>
<dbReference type="PROSITE" id="PS51186">
    <property type="entry name" value="GNAT"/>
    <property type="match status" value="1"/>
</dbReference>
<dbReference type="Proteomes" id="UP000294682">
    <property type="component" value="Unassembled WGS sequence"/>
</dbReference>
<dbReference type="PANTHER" id="PTHR43072">
    <property type="entry name" value="N-ACETYLTRANSFERASE"/>
    <property type="match status" value="1"/>
</dbReference>
<dbReference type="Gene3D" id="3.40.630.30">
    <property type="match status" value="1"/>
</dbReference>
<dbReference type="InterPro" id="IPR016181">
    <property type="entry name" value="Acyl_CoA_acyltransferase"/>
</dbReference>
<dbReference type="RefSeq" id="WP_132083335.1">
    <property type="nucleotide sequence ID" value="NZ_SLUK01000001.1"/>
</dbReference>
<evidence type="ECO:0000313" key="3">
    <source>
        <dbReference type="Proteomes" id="UP000294682"/>
    </source>
</evidence>
<sequence length="193" mass="22018">MNDCTFRLVRSEDVPEILSIYAPYVRDTAITFEYEPPSLAEFQRRVADIFAEYPYVVCRSGQRVIGYAYAHRHMERAAYQWNAELSVYLDRGFHGRGIGRRLYEILIGILRLQNVKNVYGGVTSPNEKSERLHEALGFARLGTYHNAGYKCGGWHDVSWFEKSIGEHGDEPAPFAPIQTLDDALIEKILSGRA</sequence>
<dbReference type="EMBL" id="SLUK01000001">
    <property type="protein sequence ID" value="TCL45040.1"/>
    <property type="molecule type" value="Genomic_DNA"/>
</dbReference>
<evidence type="ECO:0000313" key="2">
    <source>
        <dbReference type="EMBL" id="TCL45040.1"/>
    </source>
</evidence>
<feature type="domain" description="N-acetyltransferase" evidence="1">
    <location>
        <begin position="4"/>
        <end position="165"/>
    </location>
</feature>
<dbReference type="PANTHER" id="PTHR43072:SF8">
    <property type="entry name" value="ACYLTRANSFERASE FABY-RELATED"/>
    <property type="match status" value="1"/>
</dbReference>
<dbReference type="CDD" id="cd04301">
    <property type="entry name" value="NAT_SF"/>
    <property type="match status" value="1"/>
</dbReference>
<dbReference type="InterPro" id="IPR000182">
    <property type="entry name" value="GNAT_dom"/>
</dbReference>
<protein>
    <submittedName>
        <fullName evidence="2">Phosphinothricin acetyltransferase</fullName>
    </submittedName>
</protein>
<name>A0A9X8ULW8_9FIRM</name>
<dbReference type="GO" id="GO:0016747">
    <property type="term" value="F:acyltransferase activity, transferring groups other than amino-acyl groups"/>
    <property type="evidence" value="ECO:0007669"/>
    <property type="project" value="InterPro"/>
</dbReference>
<dbReference type="SUPFAM" id="SSF55729">
    <property type="entry name" value="Acyl-CoA N-acyltransferases (Nat)"/>
    <property type="match status" value="1"/>
</dbReference>
<accession>A0A9X8ULW8</accession>
<dbReference type="AlphaFoldDB" id="A0A9X8ULW8"/>
<comment type="caution">
    <text evidence="2">The sequence shown here is derived from an EMBL/GenBank/DDBJ whole genome shotgun (WGS) entry which is preliminary data.</text>
</comment>
<dbReference type="Pfam" id="PF13420">
    <property type="entry name" value="Acetyltransf_4"/>
    <property type="match status" value="1"/>
</dbReference>
<gene>
    <name evidence="2" type="ORF">EDD78_10117</name>
</gene>
<organism evidence="2 3">
    <name type="scientific">Harryflintia acetispora</name>
    <dbReference type="NCBI Taxonomy" id="1849041"/>
    <lineage>
        <taxon>Bacteria</taxon>
        <taxon>Bacillati</taxon>
        <taxon>Bacillota</taxon>
        <taxon>Clostridia</taxon>
        <taxon>Eubacteriales</taxon>
        <taxon>Oscillospiraceae</taxon>
        <taxon>Harryflintia</taxon>
    </lineage>
</organism>
<reference evidence="2 3" key="1">
    <citation type="submission" date="2019-03" db="EMBL/GenBank/DDBJ databases">
        <title>Genomic Encyclopedia of Type Strains, Phase IV (KMG-IV): sequencing the most valuable type-strain genomes for metagenomic binning, comparative biology and taxonomic classification.</title>
        <authorList>
            <person name="Goeker M."/>
        </authorList>
    </citation>
    <scope>NUCLEOTIDE SEQUENCE [LARGE SCALE GENOMIC DNA]</scope>
    <source>
        <strain evidence="2 3">DSM 100433</strain>
    </source>
</reference>
<keyword evidence="3" id="KW-1185">Reference proteome</keyword>
<proteinExistence type="predicted"/>